<evidence type="ECO:0000313" key="7">
    <source>
        <dbReference type="EMBL" id="MBN8233783.1"/>
    </source>
</evidence>
<keyword evidence="3" id="KW-0210">Decarboxylase</keyword>
<keyword evidence="4 6" id="KW-0663">Pyridoxal phosphate</keyword>
<dbReference type="InterPro" id="IPR015421">
    <property type="entry name" value="PyrdxlP-dep_Trfase_major"/>
</dbReference>
<dbReference type="Pfam" id="PF00282">
    <property type="entry name" value="Pyridoxal_deC"/>
    <property type="match status" value="1"/>
</dbReference>
<evidence type="ECO:0000256" key="5">
    <source>
        <dbReference type="ARBA" id="ARBA00023239"/>
    </source>
</evidence>
<proteinExistence type="inferred from homology"/>
<evidence type="ECO:0000256" key="3">
    <source>
        <dbReference type="ARBA" id="ARBA00022793"/>
    </source>
</evidence>
<accession>A0ABS3DRA8</accession>
<evidence type="ECO:0000256" key="1">
    <source>
        <dbReference type="ARBA" id="ARBA00001933"/>
    </source>
</evidence>
<dbReference type="Gene3D" id="1.20.1650.10">
    <property type="entry name" value="PLP-dependent transferases"/>
    <property type="match status" value="1"/>
</dbReference>
<dbReference type="CDD" id="cd06450">
    <property type="entry name" value="DOPA_deC_like"/>
    <property type="match status" value="1"/>
</dbReference>
<keyword evidence="7" id="KW-0032">Aminotransferase</keyword>
<evidence type="ECO:0000256" key="2">
    <source>
        <dbReference type="ARBA" id="ARBA00009533"/>
    </source>
</evidence>
<sequence>MRTESRKQTDLFESFFLHQEEESLQAFQSQVEAVMQTFTETFKQADHPFSGVQPEEIRRQIEAVMDITEEARPFQDVLKEAVQPVIRDSLHVSHEKSMAHLHCPPLLTGIAGELLIGALNQSMDSWDQSPAATYVEEAMIRYWTSRAGYGNQADGVFTSGGTQSNYMGLLLARDAFCQKNWNQNVQKQGLPEGFTKLRVLCSEEAHFSVKKAAAQLGLGEDTVVSVPVDEEHRMDCSALRLIIMEMEEQELLPFAVFATSGTTDFGSLDPLEELADICRENDIWFHVDAAYGGGLLLSSHRHKLAGLEQADSMTLDFHKWLYQPISSGVFLLKDSDHFKWIAHHADYLNPEQDEQEGVLNLVNKSVQTTRRFDALKIFLTLKTLGTDLIGSMIDQTIETARLAAQEMTRRSAFYPANPEPQLSAVVFQYRPDDGDGDVDRLNRRLQQALFQDGRAVVAKTKVHGETHLKLTILNPRTSIDDVKDVLDRVEQTAVHQRTEGGSLDES</sequence>
<comment type="similarity">
    <text evidence="2 6">Belongs to the group II decarboxylase family.</text>
</comment>
<keyword evidence="7" id="KW-0808">Transferase</keyword>
<dbReference type="EMBL" id="JAEKJY010000001">
    <property type="protein sequence ID" value="MBN8233783.1"/>
    <property type="molecule type" value="Genomic_DNA"/>
</dbReference>
<comment type="caution">
    <text evidence="7">The sequence shown here is derived from an EMBL/GenBank/DDBJ whole genome shotgun (WGS) entry which is preliminary data.</text>
</comment>
<evidence type="ECO:0000256" key="4">
    <source>
        <dbReference type="ARBA" id="ARBA00022898"/>
    </source>
</evidence>
<gene>
    <name evidence="7" type="ORF">JF544_00925</name>
</gene>
<evidence type="ECO:0000313" key="8">
    <source>
        <dbReference type="Proteomes" id="UP000663970"/>
    </source>
</evidence>
<dbReference type="PANTHER" id="PTHR45677">
    <property type="entry name" value="GLUTAMATE DECARBOXYLASE-RELATED"/>
    <property type="match status" value="1"/>
</dbReference>
<dbReference type="GO" id="GO:0008483">
    <property type="term" value="F:transaminase activity"/>
    <property type="evidence" value="ECO:0007669"/>
    <property type="project" value="UniProtKB-KW"/>
</dbReference>
<dbReference type="Gene3D" id="3.90.1150.10">
    <property type="entry name" value="Aspartate Aminotransferase, domain 1"/>
    <property type="match status" value="1"/>
</dbReference>
<dbReference type="SUPFAM" id="SSF53383">
    <property type="entry name" value="PLP-dependent transferases"/>
    <property type="match status" value="1"/>
</dbReference>
<keyword evidence="8" id="KW-1185">Reference proteome</keyword>
<name>A0ABS3DRA8_9BACI</name>
<dbReference type="Gene3D" id="3.40.640.10">
    <property type="entry name" value="Type I PLP-dependent aspartate aminotransferase-like (Major domain)"/>
    <property type="match status" value="1"/>
</dbReference>
<keyword evidence="5 6" id="KW-0456">Lyase</keyword>
<dbReference type="InterPro" id="IPR015422">
    <property type="entry name" value="PyrdxlP-dep_Trfase_small"/>
</dbReference>
<protein>
    <submittedName>
        <fullName evidence="7">Aspartate aminotransferase family protein</fullName>
    </submittedName>
</protein>
<comment type="cofactor">
    <cofactor evidence="1 6">
        <name>pyridoxal 5'-phosphate</name>
        <dbReference type="ChEBI" id="CHEBI:597326"/>
    </cofactor>
</comment>
<dbReference type="InterPro" id="IPR002129">
    <property type="entry name" value="PyrdxlP-dep_de-COase"/>
</dbReference>
<organism evidence="7 8">
    <name type="scientific">Halobacillus kuroshimensis</name>
    <dbReference type="NCBI Taxonomy" id="302481"/>
    <lineage>
        <taxon>Bacteria</taxon>
        <taxon>Bacillati</taxon>
        <taxon>Bacillota</taxon>
        <taxon>Bacilli</taxon>
        <taxon>Bacillales</taxon>
        <taxon>Bacillaceae</taxon>
        <taxon>Halobacillus</taxon>
    </lineage>
</organism>
<reference evidence="7 8" key="1">
    <citation type="submission" date="2020-12" db="EMBL/GenBank/DDBJ databases">
        <title>Oil enriched cultivation method for isolating marine PHA-producing bacteria.</title>
        <authorList>
            <person name="Zheng W."/>
            <person name="Yu S."/>
            <person name="Huang Y."/>
        </authorList>
    </citation>
    <scope>NUCLEOTIDE SEQUENCE [LARGE SCALE GENOMIC DNA]</scope>
    <source>
        <strain evidence="7 8">SY-2-6</strain>
    </source>
</reference>
<dbReference type="InterPro" id="IPR015424">
    <property type="entry name" value="PyrdxlP-dep_Trfase"/>
</dbReference>
<dbReference type="Proteomes" id="UP000663970">
    <property type="component" value="Unassembled WGS sequence"/>
</dbReference>
<evidence type="ECO:0000256" key="6">
    <source>
        <dbReference type="RuleBase" id="RU000382"/>
    </source>
</evidence>
<dbReference type="PANTHER" id="PTHR45677:SF8">
    <property type="entry name" value="CYSTEINE SULFINIC ACID DECARBOXYLASE"/>
    <property type="match status" value="1"/>
</dbReference>